<organism evidence="1 2">
    <name type="scientific">Miscanthus lutarioriparius</name>
    <dbReference type="NCBI Taxonomy" id="422564"/>
    <lineage>
        <taxon>Eukaryota</taxon>
        <taxon>Viridiplantae</taxon>
        <taxon>Streptophyta</taxon>
        <taxon>Embryophyta</taxon>
        <taxon>Tracheophyta</taxon>
        <taxon>Spermatophyta</taxon>
        <taxon>Magnoliopsida</taxon>
        <taxon>Liliopsida</taxon>
        <taxon>Poales</taxon>
        <taxon>Poaceae</taxon>
        <taxon>PACMAD clade</taxon>
        <taxon>Panicoideae</taxon>
        <taxon>Andropogonodae</taxon>
        <taxon>Andropogoneae</taxon>
        <taxon>Saccharinae</taxon>
        <taxon>Miscanthus</taxon>
    </lineage>
</organism>
<comment type="caution">
    <text evidence="1">The sequence shown here is derived from an EMBL/GenBank/DDBJ whole genome shotgun (WGS) entry which is preliminary data.</text>
</comment>
<proteinExistence type="predicted"/>
<accession>A0A811NJB4</accession>
<dbReference type="EMBL" id="CAJGYO010000004">
    <property type="protein sequence ID" value="CAD6223576.1"/>
    <property type="molecule type" value="Genomic_DNA"/>
</dbReference>
<keyword evidence="2" id="KW-1185">Reference proteome</keyword>
<gene>
    <name evidence="1" type="ORF">NCGR_LOCUS15981</name>
</gene>
<evidence type="ECO:0000313" key="2">
    <source>
        <dbReference type="Proteomes" id="UP000604825"/>
    </source>
</evidence>
<evidence type="ECO:0000313" key="1">
    <source>
        <dbReference type="EMBL" id="CAD6223576.1"/>
    </source>
</evidence>
<reference evidence="1" key="1">
    <citation type="submission" date="2020-10" db="EMBL/GenBank/DDBJ databases">
        <authorList>
            <person name="Han B."/>
            <person name="Lu T."/>
            <person name="Zhao Q."/>
            <person name="Huang X."/>
            <person name="Zhao Y."/>
        </authorList>
    </citation>
    <scope>NUCLEOTIDE SEQUENCE</scope>
</reference>
<sequence length="71" mass="7548">MTLTNLQLPQADLGAVSLGMPKETSDKELEEARSAVVPLVAATAGIVDDKLLLFNEYPEEEDAPVDPPVSP</sequence>
<name>A0A811NJB4_9POAL</name>
<dbReference type="Proteomes" id="UP000604825">
    <property type="component" value="Unassembled WGS sequence"/>
</dbReference>
<protein>
    <submittedName>
        <fullName evidence="1">Uncharacterized protein</fullName>
    </submittedName>
</protein>
<dbReference type="AlphaFoldDB" id="A0A811NJB4"/>